<evidence type="ECO:0000313" key="4">
    <source>
        <dbReference type="Proteomes" id="UP001378592"/>
    </source>
</evidence>
<feature type="compositionally biased region" description="Basic and acidic residues" evidence="1">
    <location>
        <begin position="24"/>
        <end position="35"/>
    </location>
</feature>
<comment type="caution">
    <text evidence="3">The sequence shown here is derived from an EMBL/GenBank/DDBJ whole genome shotgun (WGS) entry which is preliminary data.</text>
</comment>
<feature type="chain" id="PRO_5042887477" description="Accessory gland protein" evidence="2">
    <location>
        <begin position="22"/>
        <end position="133"/>
    </location>
</feature>
<feature type="region of interest" description="Disordered" evidence="1">
    <location>
        <begin position="23"/>
        <end position="85"/>
    </location>
</feature>
<proteinExistence type="predicted"/>
<evidence type="ECO:0000256" key="1">
    <source>
        <dbReference type="SAM" id="MobiDB-lite"/>
    </source>
</evidence>
<organism evidence="3 4">
    <name type="scientific">Gryllus longicercus</name>
    <dbReference type="NCBI Taxonomy" id="2509291"/>
    <lineage>
        <taxon>Eukaryota</taxon>
        <taxon>Metazoa</taxon>
        <taxon>Ecdysozoa</taxon>
        <taxon>Arthropoda</taxon>
        <taxon>Hexapoda</taxon>
        <taxon>Insecta</taxon>
        <taxon>Pterygota</taxon>
        <taxon>Neoptera</taxon>
        <taxon>Polyneoptera</taxon>
        <taxon>Orthoptera</taxon>
        <taxon>Ensifera</taxon>
        <taxon>Gryllidea</taxon>
        <taxon>Grylloidea</taxon>
        <taxon>Gryllidae</taxon>
        <taxon>Gryllinae</taxon>
        <taxon>Gryllus</taxon>
    </lineage>
</organism>
<keyword evidence="4" id="KW-1185">Reference proteome</keyword>
<keyword evidence="2" id="KW-0732">Signal</keyword>
<dbReference type="AlphaFoldDB" id="A0AAN9Z236"/>
<accession>A0AAN9Z236</accession>
<name>A0AAN9Z236_9ORTH</name>
<evidence type="ECO:0000256" key="2">
    <source>
        <dbReference type="SAM" id="SignalP"/>
    </source>
</evidence>
<evidence type="ECO:0008006" key="5">
    <source>
        <dbReference type="Google" id="ProtNLM"/>
    </source>
</evidence>
<sequence>MRSWLLVLTLALACCVHIASAAAHGDRHSSKERPHASSMSHESSKESDEAAEADLDEDEGAPERPEGGVAIAAPTAPHQANRDEKKIRVCTVLNANSKTTKRRNTTLHNPLMFLLSNKFILSTQMFFSLGQAR</sequence>
<dbReference type="Proteomes" id="UP001378592">
    <property type="component" value="Unassembled WGS sequence"/>
</dbReference>
<feature type="compositionally biased region" description="Acidic residues" evidence="1">
    <location>
        <begin position="49"/>
        <end position="60"/>
    </location>
</feature>
<feature type="signal peptide" evidence="2">
    <location>
        <begin position="1"/>
        <end position="21"/>
    </location>
</feature>
<protein>
    <recommendedName>
        <fullName evidence="5">Accessory gland protein</fullName>
    </recommendedName>
</protein>
<evidence type="ECO:0000313" key="3">
    <source>
        <dbReference type="EMBL" id="KAK7793371.1"/>
    </source>
</evidence>
<dbReference type="EMBL" id="JAZDUA010000386">
    <property type="protein sequence ID" value="KAK7793371.1"/>
    <property type="molecule type" value="Genomic_DNA"/>
</dbReference>
<reference evidence="3 4" key="1">
    <citation type="submission" date="2024-03" db="EMBL/GenBank/DDBJ databases">
        <title>The genome assembly and annotation of the cricket Gryllus longicercus Weissman &amp; Gray.</title>
        <authorList>
            <person name="Szrajer S."/>
            <person name="Gray D."/>
            <person name="Ylla G."/>
        </authorList>
    </citation>
    <scope>NUCLEOTIDE SEQUENCE [LARGE SCALE GENOMIC DNA]</scope>
    <source>
        <strain evidence="3">DAG 2021-001</strain>
        <tissue evidence="3">Whole body minus gut</tissue>
    </source>
</reference>
<gene>
    <name evidence="3" type="ORF">R5R35_008520</name>
</gene>